<proteinExistence type="predicted"/>
<name>A0A372FXC7_9ACTN</name>
<reference evidence="2 3" key="1">
    <citation type="submission" date="2018-08" db="EMBL/GenBank/DDBJ databases">
        <title>Verrucosispora craniellae sp. nov., isolated from a marine sponge in the South China Sea.</title>
        <authorList>
            <person name="Li L."/>
            <person name="Lin H.W."/>
        </authorList>
    </citation>
    <scope>NUCLEOTIDE SEQUENCE [LARGE SCALE GENOMIC DNA]</scope>
    <source>
        <strain evidence="2 3">LHW63014</strain>
    </source>
</reference>
<sequence>MSRGFLMPTINSLRILFTAIVAVLLAAVAVPTPALAEPSTGTAERVTRYLAANPGGTVLNDNEISYRNGELIVTLDAPVGSYGVADCPAGWFCFYEWPNYGYPRGRLSSCGWQNLSDWSWQFRVESAHYNLGSGHVGFYYHDQELFRVNPSKRVHSDAGKWRNWASRVYRHCP</sequence>
<keyword evidence="1" id="KW-0732">Signal</keyword>
<feature type="signal peptide" evidence="1">
    <location>
        <begin position="1"/>
        <end position="36"/>
    </location>
</feature>
<gene>
    <name evidence="2" type="ORF">D0Q02_16995</name>
</gene>
<comment type="caution">
    <text evidence="2">The sequence shown here is derived from an EMBL/GenBank/DDBJ whole genome shotgun (WGS) entry which is preliminary data.</text>
</comment>
<protein>
    <recommendedName>
        <fullName evidence="4">Peptidase inhibitor family I36 protein</fullName>
    </recommendedName>
</protein>
<keyword evidence="3" id="KW-1185">Reference proteome</keyword>
<dbReference type="AlphaFoldDB" id="A0A372FXC7"/>
<organism evidence="2 3">
    <name type="scientific">Micromonospora craniellae</name>
    <dbReference type="NCBI Taxonomy" id="2294034"/>
    <lineage>
        <taxon>Bacteria</taxon>
        <taxon>Bacillati</taxon>
        <taxon>Actinomycetota</taxon>
        <taxon>Actinomycetes</taxon>
        <taxon>Micromonosporales</taxon>
        <taxon>Micromonosporaceae</taxon>
        <taxon>Micromonospora</taxon>
    </lineage>
</organism>
<evidence type="ECO:0000313" key="3">
    <source>
        <dbReference type="Proteomes" id="UP000262621"/>
    </source>
</evidence>
<dbReference type="Proteomes" id="UP000262621">
    <property type="component" value="Unassembled WGS sequence"/>
</dbReference>
<evidence type="ECO:0000256" key="1">
    <source>
        <dbReference type="SAM" id="SignalP"/>
    </source>
</evidence>
<feature type="chain" id="PRO_5016886633" description="Peptidase inhibitor family I36 protein" evidence="1">
    <location>
        <begin position="37"/>
        <end position="173"/>
    </location>
</feature>
<evidence type="ECO:0008006" key="4">
    <source>
        <dbReference type="Google" id="ProtNLM"/>
    </source>
</evidence>
<dbReference type="EMBL" id="QVFU01000017">
    <property type="protein sequence ID" value="RFS45358.1"/>
    <property type="molecule type" value="Genomic_DNA"/>
</dbReference>
<accession>A0A372FXC7</accession>
<evidence type="ECO:0000313" key="2">
    <source>
        <dbReference type="EMBL" id="RFS45358.1"/>
    </source>
</evidence>